<reference evidence="5" key="1">
    <citation type="submission" date="2023-04" db="EMBL/GenBank/DDBJ databases">
        <title>Phytophthora lilii NBRC 32176.</title>
        <authorList>
            <person name="Ichikawa N."/>
            <person name="Sato H."/>
            <person name="Tonouchi N."/>
        </authorList>
    </citation>
    <scope>NUCLEOTIDE SEQUENCE</scope>
    <source>
        <strain evidence="5">NBRC 32176</strain>
    </source>
</reference>
<evidence type="ECO:0000256" key="4">
    <source>
        <dbReference type="ARBA" id="ARBA00023026"/>
    </source>
</evidence>
<protein>
    <submittedName>
        <fullName evidence="5">Unnamed protein product</fullName>
    </submittedName>
</protein>
<dbReference type="Proteomes" id="UP001165083">
    <property type="component" value="Unassembled WGS sequence"/>
</dbReference>
<dbReference type="GO" id="GO:0005576">
    <property type="term" value="C:extracellular region"/>
    <property type="evidence" value="ECO:0007669"/>
    <property type="project" value="UniProtKB-SubCell"/>
</dbReference>
<dbReference type="OrthoDB" id="89086at2759"/>
<evidence type="ECO:0000313" key="6">
    <source>
        <dbReference type="Proteomes" id="UP001165083"/>
    </source>
</evidence>
<proteinExistence type="inferred from homology"/>
<keyword evidence="6" id="KW-1185">Reference proteome</keyword>
<comment type="similarity">
    <text evidence="2">Belongs to the Necrosis inducing protein (NPP1) family.</text>
</comment>
<dbReference type="InterPro" id="IPR008701">
    <property type="entry name" value="NPP1"/>
</dbReference>
<name>A0A9W6U887_9STRA</name>
<evidence type="ECO:0000256" key="3">
    <source>
        <dbReference type="ARBA" id="ARBA00022525"/>
    </source>
</evidence>
<dbReference type="Pfam" id="PF05630">
    <property type="entry name" value="NPP1"/>
    <property type="match status" value="2"/>
</dbReference>
<keyword evidence="3" id="KW-0964">Secreted</keyword>
<evidence type="ECO:0000256" key="1">
    <source>
        <dbReference type="ARBA" id="ARBA00004613"/>
    </source>
</evidence>
<organism evidence="5 6">
    <name type="scientific">Phytophthora lilii</name>
    <dbReference type="NCBI Taxonomy" id="2077276"/>
    <lineage>
        <taxon>Eukaryota</taxon>
        <taxon>Sar</taxon>
        <taxon>Stramenopiles</taxon>
        <taxon>Oomycota</taxon>
        <taxon>Peronosporomycetes</taxon>
        <taxon>Peronosporales</taxon>
        <taxon>Peronosporaceae</taxon>
        <taxon>Phytophthora</taxon>
    </lineage>
</organism>
<comment type="caution">
    <text evidence="5">The sequence shown here is derived from an EMBL/GenBank/DDBJ whole genome shotgun (WGS) entry which is preliminary data.</text>
</comment>
<sequence>MTLVKLRYGAPAPVMPPVKENAWNVVIEYFHLFRHGIQSKSEDSTKQIDFLRSTMILDVMFNARYGVEAIVSNWRSLSALFGDLEVKIEGVQKTSRGSLVATTTTSFKTTEQTLRNVFPQLVRKDDNHNSVNSQVVDKLLGERIIMQGSVQVQAIASHQNGCASYPAVNTAGEASGGLKPTGGTSDCVDPPLGSQVYARATCDYEKQAPPPEHAIIDSNIMLYHSLGVFGLPFLQETIIRVESQDLIMWNQLTDEAPSALSTTDFGKTNVPFINNDFETKLEKAWPF</sequence>
<accession>A0A9W6U887</accession>
<dbReference type="EMBL" id="BSXW01000646">
    <property type="protein sequence ID" value="GMF27104.1"/>
    <property type="molecule type" value="Genomic_DNA"/>
</dbReference>
<dbReference type="AlphaFoldDB" id="A0A9W6U887"/>
<evidence type="ECO:0000256" key="2">
    <source>
        <dbReference type="ARBA" id="ARBA00009520"/>
    </source>
</evidence>
<dbReference type="PANTHER" id="PTHR33657:SF8">
    <property type="entry name" value="DOMAIN PROTEIN, PUTATIVE (AFU_ORTHOLOGUE AFUA_5G00600)-RELATED"/>
    <property type="match status" value="1"/>
</dbReference>
<evidence type="ECO:0000313" key="5">
    <source>
        <dbReference type="EMBL" id="GMF27104.1"/>
    </source>
</evidence>
<keyword evidence="4" id="KW-0843">Virulence</keyword>
<comment type="subcellular location">
    <subcellularLocation>
        <location evidence="1">Secreted</location>
    </subcellularLocation>
</comment>
<gene>
    <name evidence="5" type="ORF">Plil01_001131500</name>
</gene>
<dbReference type="PANTHER" id="PTHR33657">
    <property type="entry name" value="DOMAIN PROTEIN, PUTATIVE (AFU_ORTHOLOGUE AFUA_5G00600)-RELATED"/>
    <property type="match status" value="1"/>
</dbReference>